<organism evidence="3 4">
    <name type="scientific">Mycobacterium phage Whitty</name>
    <dbReference type="NCBI Taxonomy" id="2686466"/>
    <lineage>
        <taxon>Viruses</taxon>
        <taxon>Duplodnaviria</taxon>
        <taxon>Heunggongvirae</taxon>
        <taxon>Uroviricota</taxon>
        <taxon>Caudoviricetes</taxon>
        <taxon>Bernalvirus</taxon>
        <taxon>Bernalvirus bernal13</taxon>
    </lineage>
</organism>
<evidence type="ECO:0000256" key="2">
    <source>
        <dbReference type="SAM" id="Phobius"/>
    </source>
</evidence>
<dbReference type="Pfam" id="PF10935">
    <property type="entry name" value="DUF2637"/>
    <property type="match status" value="1"/>
</dbReference>
<keyword evidence="2" id="KW-0472">Membrane</keyword>
<evidence type="ECO:0000256" key="1">
    <source>
        <dbReference type="SAM" id="MobiDB-lite"/>
    </source>
</evidence>
<accession>A0A6B9LME9</accession>
<feature type="transmembrane region" description="Helical" evidence="2">
    <location>
        <begin position="115"/>
        <end position="136"/>
    </location>
</feature>
<feature type="transmembrane region" description="Helical" evidence="2">
    <location>
        <begin position="76"/>
        <end position="95"/>
    </location>
</feature>
<protein>
    <submittedName>
        <fullName evidence="3">Membrane protein</fullName>
    </submittedName>
</protein>
<dbReference type="EMBL" id="MN735432">
    <property type="protein sequence ID" value="QHB47437.1"/>
    <property type="molecule type" value="Genomic_DNA"/>
</dbReference>
<dbReference type="InterPro" id="IPR021235">
    <property type="entry name" value="DUF2637"/>
</dbReference>
<dbReference type="Proteomes" id="UP000465137">
    <property type="component" value="Genome"/>
</dbReference>
<name>A0A6B9LME9_9CAUD</name>
<feature type="compositionally biased region" description="Low complexity" evidence="1">
    <location>
        <begin position="159"/>
        <end position="168"/>
    </location>
</feature>
<proteinExistence type="predicted"/>
<keyword evidence="2" id="KW-0812">Transmembrane</keyword>
<feature type="transmembrane region" description="Helical" evidence="2">
    <location>
        <begin position="45"/>
        <end position="69"/>
    </location>
</feature>
<evidence type="ECO:0000313" key="4">
    <source>
        <dbReference type="Proteomes" id="UP000465137"/>
    </source>
</evidence>
<evidence type="ECO:0000313" key="3">
    <source>
        <dbReference type="EMBL" id="QHB47437.1"/>
    </source>
</evidence>
<gene>
    <name evidence="3" type="primary">31</name>
    <name evidence="3" type="ORF">SEA_WHITTY_31</name>
</gene>
<keyword evidence="2" id="KW-1133">Transmembrane helix</keyword>
<reference evidence="3 4" key="1">
    <citation type="submission" date="2019-11" db="EMBL/GenBank/DDBJ databases">
        <authorList>
            <person name="Whitaker K."/>
            <person name="Andre W."/>
            <person name="Castro A."/>
            <person name="Cintron J."/>
            <person name="Cintron J."/>
            <person name="Elliott S."/>
            <person name="Harel H."/>
            <person name="Hasan D."/>
            <person name="Page A."/>
            <person name="Santana M."/>
            <person name="Slobasky M."/>
            <person name="Stevens T."/>
            <person name="Vilcin V."/>
            <person name="Widmer J."/>
            <person name="Yelvington M."/>
            <person name="Wiersma-Koch H."/>
            <person name="Douthitt C."/>
            <person name="D'Elia T."/>
            <person name="Garlena R.A."/>
            <person name="Russell D.A."/>
            <person name="Pope W.H."/>
            <person name="Jacobs-Sera D."/>
            <person name="Hatfull G.F."/>
        </authorList>
    </citation>
    <scope>NUCLEOTIDE SEQUENCE [LARGE SCALE GENOMIC DNA]</scope>
</reference>
<sequence>MTRPIVAERRNAAWFFWSTLGAASTASIAGNVAHALSNPAAASPTIAAGMAVGPPAVLLGATHGTALLLRVQAAGWAARAAIVFTVGLAVAAFVLSFDALHDLAVTQAGIRPAIAFLWPLTVDASIAVSTIALLALNGRAEQRDVVPAAGAEQQPTLDAAPAAAATPADHVDSSAPAVDSWHHSAADELIGAGVTRVDRDKLAAVLRGLADGIAPSTIARRVGVRYQTVQRVAAIAGRADAA</sequence>
<feature type="region of interest" description="Disordered" evidence="1">
    <location>
        <begin position="157"/>
        <end position="177"/>
    </location>
</feature>